<keyword evidence="2" id="KW-0732">Signal</keyword>
<feature type="region of interest" description="Disordered" evidence="1">
    <location>
        <begin position="24"/>
        <end position="69"/>
    </location>
</feature>
<dbReference type="EMBL" id="JFCB01000007">
    <property type="protein sequence ID" value="KES07112.1"/>
    <property type="molecule type" value="Genomic_DNA"/>
</dbReference>
<feature type="chain" id="PRO_5001766924" description="Lipoprotein" evidence="2">
    <location>
        <begin position="30"/>
        <end position="151"/>
    </location>
</feature>
<dbReference type="Proteomes" id="UP000028341">
    <property type="component" value="Unassembled WGS sequence"/>
</dbReference>
<dbReference type="PROSITE" id="PS51257">
    <property type="entry name" value="PROKAR_LIPOPROTEIN"/>
    <property type="match status" value="1"/>
</dbReference>
<dbReference type="STRING" id="55952.BU52_11010"/>
<organism evidence="3 4">
    <name type="scientific">Streptomyces toyocaensis</name>
    <dbReference type="NCBI Taxonomy" id="55952"/>
    <lineage>
        <taxon>Bacteria</taxon>
        <taxon>Bacillati</taxon>
        <taxon>Actinomycetota</taxon>
        <taxon>Actinomycetes</taxon>
        <taxon>Kitasatosporales</taxon>
        <taxon>Streptomycetaceae</taxon>
        <taxon>Streptomyces</taxon>
    </lineage>
</organism>
<sequence length="151" mass="15860">MFSLRPVRVAALTAALVVAATGCTNSGQADTDKPSPTTSSASSAAVTLRPPDVRPGYKEVASGGPRRGDWDLGPVRLVEGVSWVNVNCLSDTGTGKLTLTIDTVGAFTVDCPSDEARINVNQLDLAEGRKGRLHIETADRVRWTASIQVPS</sequence>
<evidence type="ECO:0000313" key="4">
    <source>
        <dbReference type="Proteomes" id="UP000028341"/>
    </source>
</evidence>
<keyword evidence="4" id="KW-1185">Reference proteome</keyword>
<feature type="signal peptide" evidence="2">
    <location>
        <begin position="1"/>
        <end position="29"/>
    </location>
</feature>
<protein>
    <recommendedName>
        <fullName evidence="5">Lipoprotein</fullName>
    </recommendedName>
</protein>
<proteinExistence type="predicted"/>
<reference evidence="3 4" key="1">
    <citation type="submission" date="2014-02" db="EMBL/GenBank/DDBJ databases">
        <title>The genome announcement of Streptomyces toyocaensis NRRL15009.</title>
        <authorList>
            <person name="Hong H.-J."/>
            <person name="Kwun M.J."/>
        </authorList>
    </citation>
    <scope>NUCLEOTIDE SEQUENCE [LARGE SCALE GENOMIC DNA]</scope>
    <source>
        <strain evidence="3 4">NRRL 15009</strain>
    </source>
</reference>
<evidence type="ECO:0000256" key="1">
    <source>
        <dbReference type="SAM" id="MobiDB-lite"/>
    </source>
</evidence>
<evidence type="ECO:0000313" key="3">
    <source>
        <dbReference type="EMBL" id="KES07112.1"/>
    </source>
</evidence>
<accession>A0A081XU89</accession>
<evidence type="ECO:0008006" key="5">
    <source>
        <dbReference type="Google" id="ProtNLM"/>
    </source>
</evidence>
<name>A0A081XU89_STRTO</name>
<dbReference type="eggNOG" id="ENOG5031Y6R">
    <property type="taxonomic scope" value="Bacteria"/>
</dbReference>
<feature type="compositionally biased region" description="Low complexity" evidence="1">
    <location>
        <begin position="34"/>
        <end position="45"/>
    </location>
</feature>
<gene>
    <name evidence="3" type="ORF">BU52_11010</name>
</gene>
<evidence type="ECO:0000256" key="2">
    <source>
        <dbReference type="SAM" id="SignalP"/>
    </source>
</evidence>
<comment type="caution">
    <text evidence="3">The sequence shown here is derived from an EMBL/GenBank/DDBJ whole genome shotgun (WGS) entry which is preliminary data.</text>
</comment>
<dbReference type="AlphaFoldDB" id="A0A081XU89"/>